<reference evidence="17 18" key="1">
    <citation type="submission" date="2021-06" db="EMBL/GenBank/DDBJ databases">
        <title>Caerostris extrusa draft genome.</title>
        <authorList>
            <person name="Kono N."/>
            <person name="Arakawa K."/>
        </authorList>
    </citation>
    <scope>NUCLEOTIDE SEQUENCE [LARGE SCALE GENOMIC DNA]</scope>
</reference>
<dbReference type="PROSITE" id="PS50297">
    <property type="entry name" value="ANK_REP_REGION"/>
    <property type="match status" value="6"/>
</dbReference>
<evidence type="ECO:0000256" key="13">
    <source>
        <dbReference type="ARBA" id="ARBA00049657"/>
    </source>
</evidence>
<comment type="caution">
    <text evidence="17">The sequence shown here is derived from an EMBL/GenBank/DDBJ whole genome shotgun (WGS) entry which is preliminary data.</text>
</comment>
<organism evidence="17 18">
    <name type="scientific">Caerostris extrusa</name>
    <name type="common">Bark spider</name>
    <name type="synonym">Caerostris bankana</name>
    <dbReference type="NCBI Taxonomy" id="172846"/>
    <lineage>
        <taxon>Eukaryota</taxon>
        <taxon>Metazoa</taxon>
        <taxon>Ecdysozoa</taxon>
        <taxon>Arthropoda</taxon>
        <taxon>Chelicerata</taxon>
        <taxon>Arachnida</taxon>
        <taxon>Araneae</taxon>
        <taxon>Araneomorphae</taxon>
        <taxon>Entelegynae</taxon>
        <taxon>Araneoidea</taxon>
        <taxon>Araneidae</taxon>
        <taxon>Caerostris</taxon>
    </lineage>
</organism>
<keyword evidence="6" id="KW-0800">Toxin</keyword>
<evidence type="ECO:0000256" key="2">
    <source>
        <dbReference type="ARBA" id="ARBA00004613"/>
    </source>
</evidence>
<feature type="repeat" description="ANK" evidence="16">
    <location>
        <begin position="180"/>
        <end position="212"/>
    </location>
</feature>
<keyword evidence="4" id="KW-0964">Secreted</keyword>
<keyword evidence="10 16" id="KW-0040">ANK repeat</keyword>
<accession>A0AAV4SE53</accession>
<keyword evidence="3" id="KW-0268">Exocytosis</keyword>
<evidence type="ECO:0000256" key="8">
    <source>
        <dbReference type="ARBA" id="ARBA00022737"/>
    </source>
</evidence>
<proteinExistence type="inferred from homology"/>
<dbReference type="InterPro" id="IPR036770">
    <property type="entry name" value="Ankyrin_rpt-contain_sf"/>
</dbReference>
<evidence type="ECO:0000313" key="18">
    <source>
        <dbReference type="Proteomes" id="UP001054945"/>
    </source>
</evidence>
<comment type="similarity">
    <text evidence="13">Belongs to the cationic peptide 01 (latrotoxin) family. 03 (alpha-latrotoxin) subfamily.</text>
</comment>
<feature type="repeat" description="ANK" evidence="16">
    <location>
        <begin position="279"/>
        <end position="307"/>
    </location>
</feature>
<comment type="subunit">
    <text evidence="14">Homotetramer in membranes.</text>
</comment>
<dbReference type="GO" id="GO:0090729">
    <property type="term" value="F:toxin activity"/>
    <property type="evidence" value="ECO:0007669"/>
    <property type="project" value="UniProtKB-KW"/>
</dbReference>
<dbReference type="Gene3D" id="1.25.40.20">
    <property type="entry name" value="Ankyrin repeat-containing domain"/>
    <property type="match status" value="3"/>
</dbReference>
<gene>
    <name evidence="17" type="ORF">CEXT_499351</name>
</gene>
<dbReference type="AlphaFoldDB" id="A0AAV4SE53"/>
<dbReference type="PANTHER" id="PTHR24198">
    <property type="entry name" value="ANKYRIN REPEAT AND PROTEIN KINASE DOMAIN-CONTAINING PROTEIN"/>
    <property type="match status" value="1"/>
</dbReference>
<dbReference type="GO" id="GO:0006887">
    <property type="term" value="P:exocytosis"/>
    <property type="evidence" value="ECO:0007669"/>
    <property type="project" value="UniProtKB-KW"/>
</dbReference>
<keyword evidence="5" id="KW-1052">Target cell membrane</keyword>
<dbReference type="Pfam" id="PF12796">
    <property type="entry name" value="Ank_2"/>
    <property type="match status" value="3"/>
</dbReference>
<dbReference type="GO" id="GO:0044218">
    <property type="term" value="C:other organism cell membrane"/>
    <property type="evidence" value="ECO:0007669"/>
    <property type="project" value="UniProtKB-KW"/>
</dbReference>
<keyword evidence="8" id="KW-0677">Repeat</keyword>
<feature type="repeat" description="ANK" evidence="16">
    <location>
        <begin position="312"/>
        <end position="344"/>
    </location>
</feature>
<dbReference type="PROSITE" id="PS50088">
    <property type="entry name" value="ANK_REPEAT"/>
    <property type="match status" value="6"/>
</dbReference>
<keyword evidence="18" id="KW-1185">Reference proteome</keyword>
<dbReference type="PRINTS" id="PR01415">
    <property type="entry name" value="ANKYRIN"/>
</dbReference>
<evidence type="ECO:0000256" key="11">
    <source>
        <dbReference type="ARBA" id="ARBA00023136"/>
    </source>
</evidence>
<evidence type="ECO:0000256" key="3">
    <source>
        <dbReference type="ARBA" id="ARBA00022483"/>
    </source>
</evidence>
<evidence type="ECO:0000256" key="4">
    <source>
        <dbReference type="ARBA" id="ARBA00022525"/>
    </source>
</evidence>
<evidence type="ECO:0000256" key="15">
    <source>
        <dbReference type="ARBA" id="ARBA00049811"/>
    </source>
</evidence>
<protein>
    <recommendedName>
        <fullName evidence="15">Alpha-latrotoxin</fullName>
    </recommendedName>
</protein>
<dbReference type="GO" id="GO:0005576">
    <property type="term" value="C:extracellular region"/>
    <property type="evidence" value="ECO:0007669"/>
    <property type="project" value="UniProtKB-SubCell"/>
</dbReference>
<evidence type="ECO:0000256" key="1">
    <source>
        <dbReference type="ARBA" id="ARBA00004175"/>
    </source>
</evidence>
<evidence type="ECO:0000256" key="12">
    <source>
        <dbReference type="ARBA" id="ARBA00023298"/>
    </source>
</evidence>
<keyword evidence="12" id="KW-1053">Target membrane</keyword>
<name>A0AAV4SE53_CAEEX</name>
<evidence type="ECO:0000256" key="9">
    <source>
        <dbReference type="ARBA" id="ARBA00023028"/>
    </source>
</evidence>
<sequence>MADVNFKTELGYTPLTMSLIGEGHEEVVKLLLDHEANKKELRLKKKDDAGSTPLHLAAARRGHGDVVQLLIEKGADVHAEDSSKSTALHFAASMSHKDIVKLLLLKGADILKADQFDITPICIIISNGLGDILINEKVNINFTDANGFTALHVGASFGNLSFVEYCAQTNVRDINVKNNEGETPLHLASRCNFQHIVSFLIDKEADVFTKENNKKSTTGRRLVNHRLDIVKILIQEKECGASFKINGNTLLHLLAAVGSLEMTKYFVDNGADVHAKDSTGYKPVHVAAVSGFKEIVEFYLDGGIHVSDLGCDHLTLLHLAAQAGKSNVCELLIERSADVSAVSIYGSTPFTFGCWKWL</sequence>
<dbReference type="Proteomes" id="UP001054945">
    <property type="component" value="Unassembled WGS sequence"/>
</dbReference>
<dbReference type="GO" id="GO:0044231">
    <property type="term" value="C:host cell presynaptic membrane"/>
    <property type="evidence" value="ECO:0007669"/>
    <property type="project" value="UniProtKB-KW"/>
</dbReference>
<dbReference type="SUPFAM" id="SSF48403">
    <property type="entry name" value="Ankyrin repeat"/>
    <property type="match status" value="1"/>
</dbReference>
<evidence type="ECO:0000256" key="5">
    <source>
        <dbReference type="ARBA" id="ARBA00022537"/>
    </source>
</evidence>
<keyword evidence="11" id="KW-0472">Membrane</keyword>
<keyword evidence="9" id="KW-0638">Presynaptic neurotoxin</keyword>
<evidence type="ECO:0000256" key="7">
    <source>
        <dbReference type="ARBA" id="ARBA00022699"/>
    </source>
</evidence>
<evidence type="ECO:0000313" key="17">
    <source>
        <dbReference type="EMBL" id="GIY31604.1"/>
    </source>
</evidence>
<evidence type="ECO:0000256" key="6">
    <source>
        <dbReference type="ARBA" id="ARBA00022656"/>
    </source>
</evidence>
<dbReference type="PANTHER" id="PTHR24198:SF165">
    <property type="entry name" value="ANKYRIN REPEAT-CONTAINING PROTEIN-RELATED"/>
    <property type="match status" value="1"/>
</dbReference>
<dbReference type="SMART" id="SM00248">
    <property type="entry name" value="ANK"/>
    <property type="match status" value="8"/>
</dbReference>
<dbReference type="InterPro" id="IPR002110">
    <property type="entry name" value="Ankyrin_rpt"/>
</dbReference>
<dbReference type="Pfam" id="PF00023">
    <property type="entry name" value="Ank"/>
    <property type="match status" value="2"/>
</dbReference>
<evidence type="ECO:0000256" key="14">
    <source>
        <dbReference type="ARBA" id="ARBA00049715"/>
    </source>
</evidence>
<feature type="repeat" description="ANK" evidence="16">
    <location>
        <begin position="83"/>
        <end position="115"/>
    </location>
</feature>
<evidence type="ECO:0000256" key="16">
    <source>
        <dbReference type="PROSITE-ProRule" id="PRU00023"/>
    </source>
</evidence>
<evidence type="ECO:0000256" key="10">
    <source>
        <dbReference type="ARBA" id="ARBA00023043"/>
    </source>
</evidence>
<feature type="repeat" description="ANK" evidence="16">
    <location>
        <begin position="246"/>
        <end position="278"/>
    </location>
</feature>
<feature type="repeat" description="ANK" evidence="16">
    <location>
        <begin position="49"/>
        <end position="82"/>
    </location>
</feature>
<keyword evidence="7" id="KW-0528">Neurotoxin</keyword>
<dbReference type="EMBL" id="BPLR01009396">
    <property type="protein sequence ID" value="GIY31604.1"/>
    <property type="molecule type" value="Genomic_DNA"/>
</dbReference>
<comment type="subcellular location">
    <subcellularLocation>
        <location evidence="2">Secreted</location>
    </subcellularLocation>
    <subcellularLocation>
        <location evidence="1">Target cell membrane</location>
    </subcellularLocation>
</comment>